<reference evidence="1 2" key="1">
    <citation type="submission" date="2024-02" db="EMBL/GenBank/DDBJ databases">
        <title>de novo genome assembly of Solanum bulbocastanum strain 11H21.</title>
        <authorList>
            <person name="Hosaka A.J."/>
        </authorList>
    </citation>
    <scope>NUCLEOTIDE SEQUENCE [LARGE SCALE GENOMIC DNA]</scope>
    <source>
        <tissue evidence="1">Young leaves</tissue>
    </source>
</reference>
<dbReference type="Proteomes" id="UP001371456">
    <property type="component" value="Unassembled WGS sequence"/>
</dbReference>
<comment type="caution">
    <text evidence="1">The sequence shown here is derived from an EMBL/GenBank/DDBJ whole genome shotgun (WGS) entry which is preliminary data.</text>
</comment>
<evidence type="ECO:0000313" key="1">
    <source>
        <dbReference type="EMBL" id="KAK6767731.1"/>
    </source>
</evidence>
<organism evidence="1 2">
    <name type="scientific">Solanum bulbocastanum</name>
    <name type="common">Wild potato</name>
    <dbReference type="NCBI Taxonomy" id="147425"/>
    <lineage>
        <taxon>Eukaryota</taxon>
        <taxon>Viridiplantae</taxon>
        <taxon>Streptophyta</taxon>
        <taxon>Embryophyta</taxon>
        <taxon>Tracheophyta</taxon>
        <taxon>Spermatophyta</taxon>
        <taxon>Magnoliopsida</taxon>
        <taxon>eudicotyledons</taxon>
        <taxon>Gunneridae</taxon>
        <taxon>Pentapetalae</taxon>
        <taxon>asterids</taxon>
        <taxon>lamiids</taxon>
        <taxon>Solanales</taxon>
        <taxon>Solanaceae</taxon>
        <taxon>Solanoideae</taxon>
        <taxon>Solaneae</taxon>
        <taxon>Solanum</taxon>
    </lineage>
</organism>
<keyword evidence="2" id="KW-1185">Reference proteome</keyword>
<gene>
    <name evidence="1" type="ORF">RDI58_035029</name>
</gene>
<proteinExistence type="predicted"/>
<evidence type="ECO:0000313" key="2">
    <source>
        <dbReference type="Proteomes" id="UP001371456"/>
    </source>
</evidence>
<accession>A0AAN8SFT4</accession>
<name>A0AAN8SFT4_SOLBU</name>
<sequence>MSGAILKPRGQRCWRQTEATAGGRHGRPVGLVGVLRGRLMACMACPCYAVGRLQKHADDGLWGDRSAAEGIYLDRPIRVWCGNGSAFGRVASSRAPVTANSRRGTSGARKAMYGQTLSVGRSWAVPVQELQSASNTFAVGSLLRAATS</sequence>
<dbReference type="EMBL" id="JBANQN010001418">
    <property type="protein sequence ID" value="KAK6767731.1"/>
    <property type="molecule type" value="Genomic_DNA"/>
</dbReference>
<dbReference type="AlphaFoldDB" id="A0AAN8SFT4"/>
<protein>
    <submittedName>
        <fullName evidence="1">Uncharacterized protein</fullName>
    </submittedName>
</protein>